<dbReference type="EMBL" id="JAAATX020000010">
    <property type="protein sequence ID" value="MBU9699052.1"/>
    <property type="molecule type" value="Genomic_DNA"/>
</dbReference>
<name>A0ABS6J6D0_9RHOB</name>
<dbReference type="RefSeq" id="WP_161763157.1">
    <property type="nucleotide sequence ID" value="NZ_JAAATX020000010.1"/>
</dbReference>
<evidence type="ECO:0000313" key="3">
    <source>
        <dbReference type="Proteomes" id="UP000731907"/>
    </source>
</evidence>
<sequence length="273" mass="29871">MHQPKGDFAETSSPLSVAVAEDSARVVDRVAEALRARRLRLAYQPVVLSARPDRIGFHEGLIRILDPGGRTIPAREFMQAIEGRDLGREVDCAALAMGLDALRRHPALRLSVNMSARSIGWPRWMRILRRSLDRDPALGERLILEISEASAMTVPELLAGFMAELRPRRISFALDGFGAGPVTLHHFRELAFDVMKIDAGFTRNVHATADSQVMMSVFLAIARQLDMLTVAQGVEAAADSAWITALGIDCQQGFFHGAPKLFPDGIAPDPASI</sequence>
<protein>
    <submittedName>
        <fullName evidence="2">EAL domain-containing protein</fullName>
    </submittedName>
</protein>
<dbReference type="PANTHER" id="PTHR33121">
    <property type="entry name" value="CYCLIC DI-GMP PHOSPHODIESTERASE PDEF"/>
    <property type="match status" value="1"/>
</dbReference>
<dbReference type="InterPro" id="IPR035919">
    <property type="entry name" value="EAL_sf"/>
</dbReference>
<dbReference type="InterPro" id="IPR001633">
    <property type="entry name" value="EAL_dom"/>
</dbReference>
<proteinExistence type="predicted"/>
<keyword evidence="3" id="KW-1185">Reference proteome</keyword>
<dbReference type="InterPro" id="IPR050706">
    <property type="entry name" value="Cyclic-di-GMP_PDE-like"/>
</dbReference>
<evidence type="ECO:0000313" key="2">
    <source>
        <dbReference type="EMBL" id="MBU9699052.1"/>
    </source>
</evidence>
<evidence type="ECO:0000259" key="1">
    <source>
        <dbReference type="PROSITE" id="PS50883"/>
    </source>
</evidence>
<dbReference type="PANTHER" id="PTHR33121:SF79">
    <property type="entry name" value="CYCLIC DI-GMP PHOSPHODIESTERASE PDED-RELATED"/>
    <property type="match status" value="1"/>
</dbReference>
<dbReference type="SMART" id="SM00052">
    <property type="entry name" value="EAL"/>
    <property type="match status" value="1"/>
</dbReference>
<gene>
    <name evidence="2" type="ORF">GU927_014470</name>
</gene>
<dbReference type="Pfam" id="PF00563">
    <property type="entry name" value="EAL"/>
    <property type="match status" value="1"/>
</dbReference>
<dbReference type="PROSITE" id="PS50883">
    <property type="entry name" value="EAL"/>
    <property type="match status" value="1"/>
</dbReference>
<feature type="domain" description="EAL" evidence="1">
    <location>
        <begin position="23"/>
        <end position="273"/>
    </location>
</feature>
<dbReference type="CDD" id="cd01948">
    <property type="entry name" value="EAL"/>
    <property type="match status" value="1"/>
</dbReference>
<dbReference type="Proteomes" id="UP000731907">
    <property type="component" value="Unassembled WGS sequence"/>
</dbReference>
<accession>A0ABS6J6D0</accession>
<organism evidence="2 3">
    <name type="scientific">Paragemmobacter amnigenus</name>
    <dbReference type="NCBI Taxonomy" id="2852097"/>
    <lineage>
        <taxon>Bacteria</taxon>
        <taxon>Pseudomonadati</taxon>
        <taxon>Pseudomonadota</taxon>
        <taxon>Alphaproteobacteria</taxon>
        <taxon>Rhodobacterales</taxon>
        <taxon>Paracoccaceae</taxon>
        <taxon>Paragemmobacter</taxon>
    </lineage>
</organism>
<comment type="caution">
    <text evidence="2">The sequence shown here is derived from an EMBL/GenBank/DDBJ whole genome shotgun (WGS) entry which is preliminary data.</text>
</comment>
<dbReference type="SUPFAM" id="SSF141868">
    <property type="entry name" value="EAL domain-like"/>
    <property type="match status" value="1"/>
</dbReference>
<dbReference type="Gene3D" id="3.20.20.450">
    <property type="entry name" value="EAL domain"/>
    <property type="match status" value="1"/>
</dbReference>
<reference evidence="2 3" key="1">
    <citation type="submission" date="2021-06" db="EMBL/GenBank/DDBJ databases">
        <title>Rhodobacteraceae bacterium strain HSP-20.</title>
        <authorList>
            <person name="Chen W.-M."/>
        </authorList>
    </citation>
    <scope>NUCLEOTIDE SEQUENCE [LARGE SCALE GENOMIC DNA]</scope>
    <source>
        <strain evidence="2 3">HSP-20</strain>
    </source>
</reference>